<feature type="transmembrane region" description="Helical" evidence="7">
    <location>
        <begin position="134"/>
        <end position="153"/>
    </location>
</feature>
<evidence type="ECO:0000256" key="7">
    <source>
        <dbReference type="SAM" id="Phobius"/>
    </source>
</evidence>
<reference evidence="9" key="1">
    <citation type="submission" date="2023-03" db="EMBL/GenBank/DDBJ databases">
        <title>Electrophorus voltai genome.</title>
        <authorList>
            <person name="Bian C."/>
        </authorList>
    </citation>
    <scope>NUCLEOTIDE SEQUENCE</scope>
    <source>
        <strain evidence="9">CB-2022</strain>
        <tissue evidence="9">Muscle</tissue>
    </source>
</reference>
<dbReference type="InterPro" id="IPR003392">
    <property type="entry name" value="PTHD_SSD"/>
</dbReference>
<keyword evidence="6" id="KW-0325">Glycoprotein</keyword>
<proteinExistence type="inferred from homology"/>
<feature type="transmembrane region" description="Helical" evidence="7">
    <location>
        <begin position="31"/>
        <end position="53"/>
    </location>
</feature>
<dbReference type="SUPFAM" id="SSF82866">
    <property type="entry name" value="Multidrug efflux transporter AcrB transmembrane domain"/>
    <property type="match status" value="1"/>
</dbReference>
<evidence type="ECO:0000259" key="8">
    <source>
        <dbReference type="PROSITE" id="PS50156"/>
    </source>
</evidence>
<accession>A0AAD9DVW3</accession>
<evidence type="ECO:0000256" key="6">
    <source>
        <dbReference type="ARBA" id="ARBA00023180"/>
    </source>
</evidence>
<evidence type="ECO:0000313" key="9">
    <source>
        <dbReference type="EMBL" id="KAK1795093.1"/>
    </source>
</evidence>
<keyword evidence="4 7" id="KW-1133">Transmembrane helix</keyword>
<evidence type="ECO:0000256" key="1">
    <source>
        <dbReference type="ARBA" id="ARBA00004141"/>
    </source>
</evidence>
<gene>
    <name evidence="9" type="ORF">P4O66_010276</name>
</gene>
<keyword evidence="5 7" id="KW-0472">Membrane</keyword>
<name>A0AAD9DVW3_9TELE</name>
<dbReference type="GO" id="GO:0016020">
    <property type="term" value="C:membrane"/>
    <property type="evidence" value="ECO:0007669"/>
    <property type="project" value="UniProtKB-SubCell"/>
</dbReference>
<dbReference type="EMBL" id="JAROKS010000016">
    <property type="protein sequence ID" value="KAK1795093.1"/>
    <property type="molecule type" value="Genomic_DNA"/>
</dbReference>
<dbReference type="InterPro" id="IPR051697">
    <property type="entry name" value="Patched_domain-protein"/>
</dbReference>
<comment type="caution">
    <text evidence="9">The sequence shown here is derived from an EMBL/GenBank/DDBJ whole genome shotgun (WGS) entry which is preliminary data.</text>
</comment>
<dbReference type="InterPro" id="IPR000731">
    <property type="entry name" value="SSD"/>
</dbReference>
<comment type="similarity">
    <text evidence="2">Belongs to the patched family.</text>
</comment>
<protein>
    <recommendedName>
        <fullName evidence="8">SSD domain-containing protein</fullName>
    </recommendedName>
</protein>
<dbReference type="AlphaFoldDB" id="A0AAD9DVW3"/>
<dbReference type="Pfam" id="PF02460">
    <property type="entry name" value="Patched"/>
    <property type="match status" value="1"/>
</dbReference>
<comment type="subcellular location">
    <subcellularLocation>
        <location evidence="1">Membrane</location>
        <topology evidence="1">Multi-pass membrane protein</topology>
    </subcellularLocation>
</comment>
<organism evidence="9 10">
    <name type="scientific">Electrophorus voltai</name>
    <dbReference type="NCBI Taxonomy" id="2609070"/>
    <lineage>
        <taxon>Eukaryota</taxon>
        <taxon>Metazoa</taxon>
        <taxon>Chordata</taxon>
        <taxon>Craniata</taxon>
        <taxon>Vertebrata</taxon>
        <taxon>Euteleostomi</taxon>
        <taxon>Actinopterygii</taxon>
        <taxon>Neopterygii</taxon>
        <taxon>Teleostei</taxon>
        <taxon>Ostariophysi</taxon>
        <taxon>Gymnotiformes</taxon>
        <taxon>Gymnotoidei</taxon>
        <taxon>Gymnotidae</taxon>
        <taxon>Electrophorus</taxon>
    </lineage>
</organism>
<dbReference type="Proteomes" id="UP001239994">
    <property type="component" value="Unassembled WGS sequence"/>
</dbReference>
<evidence type="ECO:0000256" key="2">
    <source>
        <dbReference type="ARBA" id="ARBA00005585"/>
    </source>
</evidence>
<feature type="transmembrane region" description="Helical" evidence="7">
    <location>
        <begin position="60"/>
        <end position="88"/>
    </location>
</feature>
<sequence>MSTYKEPKTVSLSYFTSLSREEEFESSSASVIPFFSITYCLSINIAIISCLRLDCVRNKVWVASCGVLSAGLAVLSSFGLLLFCGIQFPMTVATAPFLILGIGVDDMFIMISCWQKTKVMDKVEDRLAETYEEAAVSITITTITDVLAFYIGLMTPFRSVQSFCLYTGTAVLFC</sequence>
<evidence type="ECO:0000256" key="5">
    <source>
        <dbReference type="ARBA" id="ARBA00023136"/>
    </source>
</evidence>
<keyword evidence="10" id="KW-1185">Reference proteome</keyword>
<feature type="transmembrane region" description="Helical" evidence="7">
    <location>
        <begin position="94"/>
        <end position="114"/>
    </location>
</feature>
<dbReference type="PANTHER" id="PTHR10796">
    <property type="entry name" value="PATCHED-RELATED"/>
    <property type="match status" value="1"/>
</dbReference>
<evidence type="ECO:0000256" key="4">
    <source>
        <dbReference type="ARBA" id="ARBA00022989"/>
    </source>
</evidence>
<evidence type="ECO:0000313" key="10">
    <source>
        <dbReference type="Proteomes" id="UP001239994"/>
    </source>
</evidence>
<evidence type="ECO:0000256" key="3">
    <source>
        <dbReference type="ARBA" id="ARBA00022692"/>
    </source>
</evidence>
<feature type="domain" description="SSD" evidence="8">
    <location>
        <begin position="31"/>
        <end position="174"/>
    </location>
</feature>
<dbReference type="PANTHER" id="PTHR10796:SF60">
    <property type="entry name" value="PATCHED DOMAIN-CONTAINING PROTEIN 3"/>
    <property type="match status" value="1"/>
</dbReference>
<dbReference type="Gene3D" id="1.20.1640.10">
    <property type="entry name" value="Multidrug efflux transporter AcrB transmembrane domain"/>
    <property type="match status" value="1"/>
</dbReference>
<keyword evidence="3 7" id="KW-0812">Transmembrane</keyword>
<dbReference type="PROSITE" id="PS50156">
    <property type="entry name" value="SSD"/>
    <property type="match status" value="1"/>
</dbReference>